<feature type="compositionally biased region" description="Polar residues" evidence="1">
    <location>
        <begin position="27"/>
        <end position="36"/>
    </location>
</feature>
<organism evidence="2 3">
    <name type="scientific">Septoria linicola</name>
    <dbReference type="NCBI Taxonomy" id="215465"/>
    <lineage>
        <taxon>Eukaryota</taxon>
        <taxon>Fungi</taxon>
        <taxon>Dikarya</taxon>
        <taxon>Ascomycota</taxon>
        <taxon>Pezizomycotina</taxon>
        <taxon>Dothideomycetes</taxon>
        <taxon>Dothideomycetidae</taxon>
        <taxon>Mycosphaerellales</taxon>
        <taxon>Mycosphaerellaceae</taxon>
        <taxon>Septoria</taxon>
    </lineage>
</organism>
<dbReference type="EMBL" id="CP099423">
    <property type="protein sequence ID" value="USW54385.1"/>
    <property type="molecule type" value="Genomic_DNA"/>
</dbReference>
<accession>A0A9Q9AXN6</accession>
<protein>
    <submittedName>
        <fullName evidence="2">Uncharacterized protein</fullName>
    </submittedName>
</protein>
<dbReference type="Proteomes" id="UP001056384">
    <property type="component" value="Chromosome 6"/>
</dbReference>
<name>A0A9Q9AXN6_9PEZI</name>
<evidence type="ECO:0000256" key="1">
    <source>
        <dbReference type="SAM" id="MobiDB-lite"/>
    </source>
</evidence>
<keyword evidence="3" id="KW-1185">Reference proteome</keyword>
<sequence>MSTEPVTSETSTSQNIVKADRGPPPSSDLSDLTTVPSSPPWAAFEQMARSKGDLPSGIAMPPPSTKRDTSAKGTATSRKRAHEDAEDEGYEADESQNVRAAPAQLSTRGKKRGNSNDSSVTSLRDSHAEDLAEQPHTVETPSQQVPPSGQGANVAQTQQGKSSEVQGTAESALADPHNGEGEEDNASEHGSETSDQSSDLVPEEQLEYFDWENLTRRYHDKMQELGHQEEAIMFEFNKLMDYFGVWAMVGGTKDVNRSFKRLKTQSALVQNEERQLEQKRQHYIQVVNAFKTVGVLLDKPNWHQNIVPNRRRLSGMRLSLEKNNSAQTQYKKDPSAPVIGLEEWPISTVNDVDMARYHVPDFHASRCVIL</sequence>
<evidence type="ECO:0000313" key="2">
    <source>
        <dbReference type="EMBL" id="USW54385.1"/>
    </source>
</evidence>
<reference evidence="2" key="1">
    <citation type="submission" date="2022-06" db="EMBL/GenBank/DDBJ databases">
        <title>Complete genome sequences of two strains of the flax pathogen Septoria linicola.</title>
        <authorList>
            <person name="Lapalu N."/>
            <person name="Simon A."/>
            <person name="Demenou B."/>
            <person name="Paumier D."/>
            <person name="Guillot M.-P."/>
            <person name="Gout L."/>
            <person name="Valade R."/>
        </authorList>
    </citation>
    <scope>NUCLEOTIDE SEQUENCE</scope>
    <source>
        <strain evidence="2">SE15195</strain>
    </source>
</reference>
<dbReference type="AlphaFoldDB" id="A0A9Q9AXN6"/>
<gene>
    <name evidence="2" type="ORF">Slin15195_G077040</name>
</gene>
<evidence type="ECO:0000313" key="3">
    <source>
        <dbReference type="Proteomes" id="UP001056384"/>
    </source>
</evidence>
<feature type="compositionally biased region" description="Low complexity" evidence="1">
    <location>
        <begin position="1"/>
        <end position="13"/>
    </location>
</feature>
<feature type="region of interest" description="Disordered" evidence="1">
    <location>
        <begin position="1"/>
        <end position="203"/>
    </location>
</feature>
<feature type="compositionally biased region" description="Acidic residues" evidence="1">
    <location>
        <begin position="84"/>
        <end position="94"/>
    </location>
</feature>
<feature type="compositionally biased region" description="Polar residues" evidence="1">
    <location>
        <begin position="137"/>
        <end position="169"/>
    </location>
</feature>
<dbReference type="OrthoDB" id="5335351at2759"/>
<proteinExistence type="predicted"/>